<comment type="caution">
    <text evidence="6">The sequence shown here is derived from an EMBL/GenBank/DDBJ whole genome shotgun (WGS) entry which is preliminary data.</text>
</comment>
<feature type="signal peptide" evidence="5">
    <location>
        <begin position="1"/>
        <end position="21"/>
    </location>
</feature>
<dbReference type="GO" id="GO:0051301">
    <property type="term" value="P:cell division"/>
    <property type="evidence" value="ECO:0007669"/>
    <property type="project" value="UniProtKB-KW"/>
</dbReference>
<dbReference type="PANTHER" id="PTHR44858">
    <property type="entry name" value="TETRATRICOPEPTIDE REPEAT PROTEIN 6"/>
    <property type="match status" value="1"/>
</dbReference>
<dbReference type="InterPro" id="IPR019734">
    <property type="entry name" value="TPR_rpt"/>
</dbReference>
<keyword evidence="2 3" id="KW-0802">TPR repeat</keyword>
<proteinExistence type="predicted"/>
<evidence type="ECO:0000313" key="7">
    <source>
        <dbReference type="Proteomes" id="UP001401887"/>
    </source>
</evidence>
<dbReference type="InterPro" id="IPR050498">
    <property type="entry name" value="Ycf3"/>
</dbReference>
<evidence type="ECO:0000313" key="6">
    <source>
        <dbReference type="EMBL" id="GAA5513453.1"/>
    </source>
</evidence>
<feature type="region of interest" description="Disordered" evidence="4">
    <location>
        <begin position="61"/>
        <end position="108"/>
    </location>
</feature>
<evidence type="ECO:0000256" key="4">
    <source>
        <dbReference type="SAM" id="MobiDB-lite"/>
    </source>
</evidence>
<keyword evidence="5" id="KW-0732">Signal</keyword>
<accession>A0ABP9WA98</accession>
<dbReference type="SMART" id="SM00028">
    <property type="entry name" value="TPR"/>
    <property type="match status" value="8"/>
</dbReference>
<gene>
    <name evidence="6" type="primary">cpoB</name>
    <name evidence="6" type="ORF">Dcar01_02188</name>
</gene>
<dbReference type="PANTHER" id="PTHR44858:SF1">
    <property type="entry name" value="UDP-N-ACETYLGLUCOSAMINE--PEPTIDE N-ACETYLGLUCOSAMINYLTRANSFERASE SPINDLY-RELATED"/>
    <property type="match status" value="1"/>
</dbReference>
<dbReference type="Pfam" id="PF13432">
    <property type="entry name" value="TPR_16"/>
    <property type="match status" value="3"/>
</dbReference>
<dbReference type="RefSeq" id="WP_345465044.1">
    <property type="nucleotide sequence ID" value="NZ_BAABRP010000007.1"/>
</dbReference>
<evidence type="ECO:0000256" key="2">
    <source>
        <dbReference type="ARBA" id="ARBA00022803"/>
    </source>
</evidence>
<evidence type="ECO:0000256" key="1">
    <source>
        <dbReference type="ARBA" id="ARBA00022737"/>
    </source>
</evidence>
<protein>
    <submittedName>
        <fullName evidence="6">Cell division coordinator CpoB</fullName>
    </submittedName>
</protein>
<dbReference type="PROSITE" id="PS50005">
    <property type="entry name" value="TPR"/>
    <property type="match status" value="1"/>
</dbReference>
<keyword evidence="6" id="KW-0131">Cell cycle</keyword>
<evidence type="ECO:0000256" key="3">
    <source>
        <dbReference type="PROSITE-ProRule" id="PRU00339"/>
    </source>
</evidence>
<reference evidence="6 7" key="1">
    <citation type="submission" date="2024-02" db="EMBL/GenBank/DDBJ databases">
        <title>Deinococcus carri NBRC 110142.</title>
        <authorList>
            <person name="Ichikawa N."/>
            <person name="Katano-Makiyama Y."/>
            <person name="Hidaka K."/>
        </authorList>
    </citation>
    <scope>NUCLEOTIDE SEQUENCE [LARGE SCALE GENOMIC DNA]</scope>
    <source>
        <strain evidence="6 7">NBRC 110142</strain>
    </source>
</reference>
<feature type="chain" id="PRO_5046061453" evidence="5">
    <location>
        <begin position="22"/>
        <end position="571"/>
    </location>
</feature>
<keyword evidence="7" id="KW-1185">Reference proteome</keyword>
<keyword evidence="1" id="KW-0677">Repeat</keyword>
<dbReference type="EMBL" id="BAABRP010000007">
    <property type="protein sequence ID" value="GAA5513453.1"/>
    <property type="molecule type" value="Genomic_DNA"/>
</dbReference>
<dbReference type="InterPro" id="IPR011990">
    <property type="entry name" value="TPR-like_helical_dom_sf"/>
</dbReference>
<organism evidence="6 7">
    <name type="scientific">Deinococcus carri</name>
    <dbReference type="NCBI Taxonomy" id="1211323"/>
    <lineage>
        <taxon>Bacteria</taxon>
        <taxon>Thermotogati</taxon>
        <taxon>Deinococcota</taxon>
        <taxon>Deinococci</taxon>
        <taxon>Deinococcales</taxon>
        <taxon>Deinococcaceae</taxon>
        <taxon>Deinococcus</taxon>
    </lineage>
</organism>
<dbReference type="SUPFAM" id="SSF48452">
    <property type="entry name" value="TPR-like"/>
    <property type="match status" value="1"/>
</dbReference>
<keyword evidence="6" id="KW-0132">Cell division</keyword>
<feature type="repeat" description="TPR" evidence="3">
    <location>
        <begin position="361"/>
        <end position="394"/>
    </location>
</feature>
<feature type="compositionally biased region" description="Low complexity" evidence="4">
    <location>
        <begin position="70"/>
        <end position="103"/>
    </location>
</feature>
<name>A0ABP9WA98_9DEIO</name>
<dbReference type="Gene3D" id="1.25.40.10">
    <property type="entry name" value="Tetratricopeptide repeat domain"/>
    <property type="match status" value="4"/>
</dbReference>
<sequence length="571" mass="59145">MTQRNLKVLLGLLLAATPTAAAQTLLDTSAAVSVQNTLQQSQGGPMTVNFDACNLAPQYCPDGRPPTGEAASGQGAGQAAASPAPASTTPAPATTPPAATSAPVLPPVPFTTAQEATLAQARAALGGGQLPQARGLFESLIAQNYRQPEPHFGLGLTLLALGNLKGANFEFTQLVALAPERPEGPYNLGVIASREGRYADALRLYGEAAGLARGKAGVATQRQILEALAAEQVRARDFAALSATLAEIVTLDPNDVEAQFRLAQAQVLAGQGAAALPGTYAVLERQPARVDAALLVADIYVGQGLPDRAVRELDAAAGRVANGGDRALLLLRKADVLAASGETRAAVFAAQDATREDSRNAGAFARLAELRSLRNDRPGALAAYQKATTLAPKNAAYWAGQAAVRLALGQNAEAVRDAAQALRLKPEAGTLARTQFVQGVAAYRQGQYGPARTALRSSVASLPSAEGYLWLGLSAYALKDYAGAGTALAESVKLDPTPMARQNLASALLAAARYAEAEAILRGLVSDQPKNSEAWYLLGLTQRAQSREAEARQSLKTAANLGNTRAKGALK</sequence>
<evidence type="ECO:0000256" key="5">
    <source>
        <dbReference type="SAM" id="SignalP"/>
    </source>
</evidence>
<dbReference type="Proteomes" id="UP001401887">
    <property type="component" value="Unassembled WGS sequence"/>
</dbReference>